<feature type="binding site" evidence="11">
    <location>
        <position position="87"/>
    </location>
    <ligand>
        <name>Ni(2+)</name>
        <dbReference type="ChEBI" id="CHEBI:49786"/>
        <note>for nickel-dependent acireductone dioxygenase activity</note>
    </ligand>
</feature>
<dbReference type="Gene3D" id="2.60.120.10">
    <property type="entry name" value="Jelly Rolls"/>
    <property type="match status" value="1"/>
</dbReference>
<evidence type="ECO:0000256" key="4">
    <source>
        <dbReference type="ARBA" id="ARBA00022605"/>
    </source>
</evidence>
<accession>A0A2I2EYW1</accession>
<evidence type="ECO:0000256" key="8">
    <source>
        <dbReference type="ARBA" id="ARBA00023004"/>
    </source>
</evidence>
<evidence type="ECO:0000256" key="7">
    <source>
        <dbReference type="ARBA" id="ARBA00023002"/>
    </source>
</evidence>
<name>A0A2I2EYW1_ASPCN</name>
<dbReference type="SUPFAM" id="SSF51182">
    <property type="entry name" value="RmlC-like cupins"/>
    <property type="match status" value="1"/>
</dbReference>
<feature type="binding site" evidence="11">
    <location>
        <position position="126"/>
    </location>
    <ligand>
        <name>Fe(2+)</name>
        <dbReference type="ChEBI" id="CHEBI:29033"/>
        <note>for iron-dependent acireductone dioxygenase activity</note>
    </ligand>
</feature>
<feature type="binding site" evidence="11">
    <location>
        <position position="83"/>
    </location>
    <ligand>
        <name>Fe(2+)</name>
        <dbReference type="ChEBI" id="CHEBI:29033"/>
        <note>for iron-dependent acireductone dioxygenase activity</note>
    </ligand>
</feature>
<dbReference type="CDD" id="cd02232">
    <property type="entry name" value="cupin_ARD"/>
    <property type="match status" value="1"/>
</dbReference>
<proteinExistence type="inferred from homology"/>
<dbReference type="UniPathway" id="UPA00904">
    <property type="reaction ID" value="UER00878"/>
</dbReference>
<dbReference type="FunFam" id="2.60.120.10:FF:000079">
    <property type="entry name" value="1,2-dihydroxy-3-keto-5-methylthiopentene dioxygenase"/>
    <property type="match status" value="1"/>
</dbReference>
<dbReference type="EC" id="1.13.11.53" evidence="11"/>
<dbReference type="GO" id="GO:0019509">
    <property type="term" value="P:L-methionine salvage from methylthioadenosine"/>
    <property type="evidence" value="ECO:0007669"/>
    <property type="project" value="UniProtKB-UniRule"/>
</dbReference>
<feature type="binding site" evidence="11">
    <location>
        <position position="81"/>
    </location>
    <ligand>
        <name>Fe(2+)</name>
        <dbReference type="ChEBI" id="CHEBI:29033"/>
        <note>for iron-dependent acireductone dioxygenase activity</note>
    </ligand>
</feature>
<evidence type="ECO:0000256" key="6">
    <source>
        <dbReference type="ARBA" id="ARBA00022964"/>
    </source>
</evidence>
<comment type="function">
    <text evidence="11">Catalyzes 2 different reactions between oxygen and the acireductone 1,2-dihydroxy-3-keto-5-methylthiopentene (DHK-MTPene) depending upon the metal bound in the active site. Fe-containing acireductone dioxygenase (Fe-ARD) produces formate and 2-keto-4-methylthiobutyrate (KMTB), the alpha-ketoacid precursor of methionine in the methionine recycle pathway. Ni-containing acireductone dioxygenase (Ni-ARD) produces methylthiopropionate, carbon monoxide and formate, and does not lie on the methionine recycle pathway.</text>
</comment>
<keyword evidence="13" id="KW-1185">Reference proteome</keyword>
<sequence>MKAYWYDNKPGDQRLPHDSNRPVTEAYLSSIGVFYRHCPTIDMVDALAAERGYKNRDEVTVSPTTMGEAYEDKVKMFFAEHLHEDEEIRYIRDGQGYFDVRGKEDEWVRILLKRDDLIVLPAGIYHRFTTDDQNYVKAMRLFQEEPKWTPLNRSGDVDVNPHRKTYVETLGNAPVAAAQ</sequence>
<dbReference type="InterPro" id="IPR014710">
    <property type="entry name" value="RmlC-like_jellyroll"/>
</dbReference>
<evidence type="ECO:0000256" key="1">
    <source>
        <dbReference type="ARBA" id="ARBA00000428"/>
    </source>
</evidence>
<dbReference type="GO" id="GO:0005737">
    <property type="term" value="C:cytoplasm"/>
    <property type="evidence" value="ECO:0007669"/>
    <property type="project" value="UniProtKB-SubCell"/>
</dbReference>
<keyword evidence="2 11" id="KW-0963">Cytoplasm</keyword>
<dbReference type="AlphaFoldDB" id="A0A2I2EYW1"/>
<dbReference type="GO" id="GO:0005634">
    <property type="term" value="C:nucleus"/>
    <property type="evidence" value="ECO:0007669"/>
    <property type="project" value="UniProtKB-SubCell"/>
</dbReference>
<keyword evidence="6 11" id="KW-0223">Dioxygenase</keyword>
<evidence type="ECO:0000256" key="2">
    <source>
        <dbReference type="ARBA" id="ARBA00022490"/>
    </source>
</evidence>
<dbReference type="PANTHER" id="PTHR23418:SF0">
    <property type="entry name" value="ACIREDUCTONE DIOXYGENASE"/>
    <property type="match status" value="1"/>
</dbReference>
<dbReference type="GO" id="GO:0005506">
    <property type="term" value="F:iron ion binding"/>
    <property type="evidence" value="ECO:0007669"/>
    <property type="project" value="UniProtKB-UniRule"/>
</dbReference>
<dbReference type="EC" id="1.13.11.54" evidence="11"/>
<keyword evidence="8 11" id="KW-0408">Iron</keyword>
<evidence type="ECO:0000256" key="9">
    <source>
        <dbReference type="ARBA" id="ARBA00023167"/>
    </source>
</evidence>
<comment type="catalytic activity">
    <reaction evidence="11">
        <text>1,2-dihydroxy-5-(methylsulfanyl)pent-1-en-3-one + O2 = 3-(methylsulfanyl)propanoate + CO + formate + 2 H(+)</text>
        <dbReference type="Rhea" id="RHEA:14161"/>
        <dbReference type="ChEBI" id="CHEBI:15378"/>
        <dbReference type="ChEBI" id="CHEBI:15379"/>
        <dbReference type="ChEBI" id="CHEBI:15740"/>
        <dbReference type="ChEBI" id="CHEBI:17245"/>
        <dbReference type="ChEBI" id="CHEBI:49016"/>
        <dbReference type="ChEBI" id="CHEBI:49252"/>
        <dbReference type="EC" id="1.13.11.53"/>
    </reaction>
</comment>
<dbReference type="GO" id="GO:0016151">
    <property type="term" value="F:nickel cation binding"/>
    <property type="evidence" value="ECO:0007669"/>
    <property type="project" value="UniProtKB-UniRule"/>
</dbReference>
<evidence type="ECO:0000313" key="12">
    <source>
        <dbReference type="EMBL" id="PLB33559.1"/>
    </source>
</evidence>
<keyword evidence="9 11" id="KW-0486">Methionine biosynthesis</keyword>
<dbReference type="InterPro" id="IPR004313">
    <property type="entry name" value="ARD"/>
</dbReference>
<comment type="pathway">
    <text evidence="11">Amino-acid biosynthesis; L-methionine biosynthesis via salvage pathway; L-methionine from S-methyl-5-thio-alpha-D-ribose 1-phosphate: step 5/6.</text>
</comment>
<keyword evidence="4 11" id="KW-0028">Amino-acid biosynthesis</keyword>
<feature type="binding site" evidence="11">
    <location>
        <position position="87"/>
    </location>
    <ligand>
        <name>Fe(2+)</name>
        <dbReference type="ChEBI" id="CHEBI:29033"/>
        <note>for iron-dependent acireductone dioxygenase activity</note>
    </ligand>
</feature>
<evidence type="ECO:0000256" key="5">
    <source>
        <dbReference type="ARBA" id="ARBA00022723"/>
    </source>
</evidence>
<evidence type="ECO:0000313" key="13">
    <source>
        <dbReference type="Proteomes" id="UP000234585"/>
    </source>
</evidence>
<evidence type="ECO:0000256" key="11">
    <source>
        <dbReference type="HAMAP-Rule" id="MF_03154"/>
    </source>
</evidence>
<keyword evidence="7 11" id="KW-0560">Oxidoreductase</keyword>
<comment type="similarity">
    <text evidence="11">Belongs to the acireductone dioxygenase (ARD) family.</text>
</comment>
<dbReference type="STRING" id="41067.A0A2I2EYW1"/>
<dbReference type="EMBL" id="KZ559202">
    <property type="protein sequence ID" value="PLB33559.1"/>
    <property type="molecule type" value="Genomic_DNA"/>
</dbReference>
<gene>
    <name evidence="11" type="primary">ADI1</name>
    <name evidence="12" type="ORF">BDW47DRAFT_113686</name>
</gene>
<keyword evidence="5 11" id="KW-0479">Metal-binding</keyword>
<organism evidence="12 13">
    <name type="scientific">Aspergillus candidus</name>
    <dbReference type="NCBI Taxonomy" id="41067"/>
    <lineage>
        <taxon>Eukaryota</taxon>
        <taxon>Fungi</taxon>
        <taxon>Dikarya</taxon>
        <taxon>Ascomycota</taxon>
        <taxon>Pezizomycotina</taxon>
        <taxon>Eurotiomycetes</taxon>
        <taxon>Eurotiomycetidae</taxon>
        <taxon>Eurotiales</taxon>
        <taxon>Aspergillaceae</taxon>
        <taxon>Aspergillus</taxon>
        <taxon>Aspergillus subgen. Circumdati</taxon>
    </lineage>
</organism>
<reference evidence="12 13" key="1">
    <citation type="submission" date="2017-12" db="EMBL/GenBank/DDBJ databases">
        <authorList>
            <consortium name="DOE Joint Genome Institute"/>
            <person name="Haridas S."/>
            <person name="Kjaerbolling I."/>
            <person name="Vesth T.C."/>
            <person name="Frisvad J.C."/>
            <person name="Nybo J.L."/>
            <person name="Theobald S."/>
            <person name="Kuo A."/>
            <person name="Bowyer P."/>
            <person name="Matsuda Y."/>
            <person name="Mondo S."/>
            <person name="Lyhne E.K."/>
            <person name="Kogle M.E."/>
            <person name="Clum A."/>
            <person name="Lipzen A."/>
            <person name="Salamov A."/>
            <person name="Ngan C.Y."/>
            <person name="Daum C."/>
            <person name="Chiniquy J."/>
            <person name="Barry K."/>
            <person name="LaButti K."/>
            <person name="Simmons B.A."/>
            <person name="Magnuson J.K."/>
            <person name="Mortensen U.H."/>
            <person name="Larsen T.O."/>
            <person name="Grigoriev I.V."/>
            <person name="Baker S.E."/>
            <person name="Andersen M.R."/>
            <person name="Nordberg H.P."/>
            <person name="Cantor M.N."/>
            <person name="Hua S.X."/>
        </authorList>
    </citation>
    <scope>NUCLEOTIDE SEQUENCE [LARGE SCALE GENOMIC DNA]</scope>
    <source>
        <strain evidence="12 13">CBS 102.13</strain>
    </source>
</reference>
<dbReference type="GO" id="GO:0010309">
    <property type="term" value="F:acireductone dioxygenase [iron(II)-requiring] activity"/>
    <property type="evidence" value="ECO:0007669"/>
    <property type="project" value="UniProtKB-UniRule"/>
</dbReference>
<feature type="binding site" evidence="11">
    <location>
        <position position="83"/>
    </location>
    <ligand>
        <name>Ni(2+)</name>
        <dbReference type="ChEBI" id="CHEBI:49786"/>
        <note>for nickel-dependent acireductone dioxygenase activity</note>
    </ligand>
</feature>
<dbReference type="OrthoDB" id="1867259at2759"/>
<dbReference type="Proteomes" id="UP000234585">
    <property type="component" value="Unassembled WGS sequence"/>
</dbReference>
<comment type="catalytic activity">
    <reaction evidence="1 11">
        <text>1,2-dihydroxy-5-(methylsulfanyl)pent-1-en-3-one + O2 = 4-methylsulfanyl-2-oxobutanoate + formate + 2 H(+)</text>
        <dbReference type="Rhea" id="RHEA:24504"/>
        <dbReference type="ChEBI" id="CHEBI:15378"/>
        <dbReference type="ChEBI" id="CHEBI:15379"/>
        <dbReference type="ChEBI" id="CHEBI:15740"/>
        <dbReference type="ChEBI" id="CHEBI:16723"/>
        <dbReference type="ChEBI" id="CHEBI:49252"/>
        <dbReference type="EC" id="1.13.11.54"/>
    </reaction>
</comment>
<comment type="subcellular location">
    <subcellularLocation>
        <location evidence="11">Cytoplasm</location>
    </subcellularLocation>
    <subcellularLocation>
        <location evidence="11">Nucleus</location>
    </subcellularLocation>
</comment>
<evidence type="ECO:0000256" key="10">
    <source>
        <dbReference type="ARBA" id="ARBA00023242"/>
    </source>
</evidence>
<dbReference type="PANTHER" id="PTHR23418">
    <property type="entry name" value="ACIREDUCTONE DIOXYGENASE"/>
    <property type="match status" value="1"/>
</dbReference>
<dbReference type="InterPro" id="IPR011051">
    <property type="entry name" value="RmlC_Cupin_sf"/>
</dbReference>
<dbReference type="Pfam" id="PF03079">
    <property type="entry name" value="ARD"/>
    <property type="match status" value="1"/>
</dbReference>
<evidence type="ECO:0000256" key="3">
    <source>
        <dbReference type="ARBA" id="ARBA00022596"/>
    </source>
</evidence>
<keyword evidence="10 11" id="KW-0539">Nucleus</keyword>
<feature type="binding site" evidence="11">
    <location>
        <position position="81"/>
    </location>
    <ligand>
        <name>Ni(2+)</name>
        <dbReference type="ChEBI" id="CHEBI:49786"/>
        <note>for nickel-dependent acireductone dioxygenase activity</note>
    </ligand>
</feature>
<protein>
    <recommendedName>
        <fullName evidence="11">Acireductone dioxygenase</fullName>
    </recommendedName>
    <alternativeName>
        <fullName evidence="11">Acireductone dioxygenase (Fe(2+)-requiring)</fullName>
        <shortName evidence="11">ARD'</shortName>
        <shortName evidence="11">Fe-ARD</shortName>
        <ecNumber evidence="11">1.13.11.54</ecNumber>
    </alternativeName>
    <alternativeName>
        <fullName evidence="11">Acireductone dioxygenase (Ni(2+)-requiring)</fullName>
        <shortName evidence="11">ARD</shortName>
        <shortName evidence="11">Ni-ARD</shortName>
        <ecNumber evidence="11">1.13.11.53</ecNumber>
    </alternativeName>
</protein>
<feature type="binding site" evidence="11">
    <location>
        <position position="126"/>
    </location>
    <ligand>
        <name>Ni(2+)</name>
        <dbReference type="ChEBI" id="CHEBI:49786"/>
        <note>for nickel-dependent acireductone dioxygenase activity</note>
    </ligand>
</feature>
<dbReference type="HAMAP" id="MF_03154">
    <property type="entry name" value="Salvage_MtnD_euk"/>
    <property type="match status" value="1"/>
</dbReference>
<comment type="cofactor">
    <cofactor evidence="11">
        <name>Fe(2+)</name>
        <dbReference type="ChEBI" id="CHEBI:29033"/>
    </cofactor>
    <cofactor evidence="11">
        <name>Ni(2+)</name>
        <dbReference type="ChEBI" id="CHEBI:49786"/>
    </cofactor>
    <text evidence="11">Binds either 1 Fe or Ni cation per monomer. Iron-binding promotes an acireductone dioxygenase reaction producing 2-keto-4-methylthiobutyrate, while nickel-binding promotes an acireductone dioxygenase reaction producing 3-(methylsulfanyl)propanoate.</text>
</comment>
<dbReference type="InterPro" id="IPR027496">
    <property type="entry name" value="ARD_euk"/>
</dbReference>
<dbReference type="GO" id="GO:0010308">
    <property type="term" value="F:acireductone dioxygenase (Ni2+-requiring) activity"/>
    <property type="evidence" value="ECO:0007669"/>
    <property type="project" value="UniProtKB-UniRule"/>
</dbReference>
<keyword evidence="3 11" id="KW-0533">Nickel</keyword>